<comment type="subcellular location">
    <subcellularLocation>
        <location evidence="1">Cell membrane</location>
        <topology evidence="1">Multi-pass membrane protein</topology>
    </subcellularLocation>
</comment>
<evidence type="ECO:0000256" key="2">
    <source>
        <dbReference type="ARBA" id="ARBA00022475"/>
    </source>
</evidence>
<dbReference type="NCBIfam" id="TIGR00360">
    <property type="entry name" value="ComEC_N-term"/>
    <property type="match status" value="1"/>
</dbReference>
<feature type="transmembrane region" description="Helical" evidence="6">
    <location>
        <begin position="7"/>
        <end position="24"/>
    </location>
</feature>
<protein>
    <submittedName>
        <fullName evidence="9">ComEC/Rec2 family competence protein</fullName>
    </submittedName>
</protein>
<keyword evidence="5 6" id="KW-0472">Membrane</keyword>
<feature type="transmembrane region" description="Helical" evidence="6">
    <location>
        <begin position="249"/>
        <end position="278"/>
    </location>
</feature>
<proteinExistence type="predicted"/>
<comment type="caution">
    <text evidence="9">The sequence shown here is derived from an EMBL/GenBank/DDBJ whole genome shotgun (WGS) entry which is preliminary data.</text>
</comment>
<dbReference type="InterPro" id="IPR052159">
    <property type="entry name" value="Competence_DNA_uptake"/>
</dbReference>
<dbReference type="PANTHER" id="PTHR30619:SF1">
    <property type="entry name" value="RECOMBINATION PROTEIN 2"/>
    <property type="match status" value="1"/>
</dbReference>
<gene>
    <name evidence="9" type="ORF">ACFOVS_10665</name>
</gene>
<feature type="transmembrane region" description="Helical" evidence="6">
    <location>
        <begin position="338"/>
        <end position="358"/>
    </location>
</feature>
<dbReference type="InterPro" id="IPR025405">
    <property type="entry name" value="DUF4131"/>
</dbReference>
<feature type="transmembrane region" description="Helical" evidence="6">
    <location>
        <begin position="290"/>
        <end position="309"/>
    </location>
</feature>
<dbReference type="Pfam" id="PF13567">
    <property type="entry name" value="DUF4131"/>
    <property type="match status" value="1"/>
</dbReference>
<organism evidence="9 10">
    <name type="scientific">Rhizobium lemnae</name>
    <dbReference type="NCBI Taxonomy" id="1214924"/>
    <lineage>
        <taxon>Bacteria</taxon>
        <taxon>Pseudomonadati</taxon>
        <taxon>Pseudomonadota</taxon>
        <taxon>Alphaproteobacteria</taxon>
        <taxon>Hyphomicrobiales</taxon>
        <taxon>Rhizobiaceae</taxon>
        <taxon>Rhizobium/Agrobacterium group</taxon>
        <taxon>Rhizobium</taxon>
    </lineage>
</organism>
<evidence type="ECO:0000256" key="6">
    <source>
        <dbReference type="SAM" id="Phobius"/>
    </source>
</evidence>
<keyword evidence="10" id="KW-1185">Reference proteome</keyword>
<dbReference type="PANTHER" id="PTHR30619">
    <property type="entry name" value="DNA INTERNALIZATION/COMPETENCE PROTEIN COMEC/REC2"/>
    <property type="match status" value="1"/>
</dbReference>
<evidence type="ECO:0000259" key="8">
    <source>
        <dbReference type="Pfam" id="PF13567"/>
    </source>
</evidence>
<evidence type="ECO:0000256" key="1">
    <source>
        <dbReference type="ARBA" id="ARBA00004651"/>
    </source>
</evidence>
<evidence type="ECO:0000256" key="5">
    <source>
        <dbReference type="ARBA" id="ARBA00023136"/>
    </source>
</evidence>
<evidence type="ECO:0000256" key="3">
    <source>
        <dbReference type="ARBA" id="ARBA00022692"/>
    </source>
</evidence>
<feature type="transmembrane region" description="Helical" evidence="6">
    <location>
        <begin position="466"/>
        <end position="484"/>
    </location>
</feature>
<feature type="domain" description="DUF4131" evidence="8">
    <location>
        <begin position="29"/>
        <end position="182"/>
    </location>
</feature>
<dbReference type="Proteomes" id="UP001595697">
    <property type="component" value="Unassembled WGS sequence"/>
</dbReference>
<feature type="transmembrane region" description="Helical" evidence="6">
    <location>
        <begin position="30"/>
        <end position="47"/>
    </location>
</feature>
<name>A0ABV8E829_9HYPH</name>
<dbReference type="InterPro" id="IPR004477">
    <property type="entry name" value="ComEC_N"/>
</dbReference>
<sequence length="763" mass="81862">MSFGHAFLFLPVALGTGAAIWFALPFAPPLAHLWLASLFLAAACLLGRAGYQKLSLAAAIPGLLAGGMLLARFESDRLATIILDSPVTTTVTGVVERREAVGDQRWRYVLNILETSGPKLKRAPERVTLIVRGKTDPLQTGSVVRGRARLTPPSGPALPGLSDFSFPAYFDGIGATGFFYGSPEILGAQEAKGIWQQAVQFAFALRSYVGDRIRQLNPGDEGAFAAAIVTDERRAISPQVVEALRSSGLAHIVAISGLNMALAAGIFFVGLRTVLVMLTGVSARVPVKKVSAFGALLMVTAYYCISGFGVSAERAYIMMAILLLAILFNRPSLSMHNIALAALVIIVLHPSSVMGASFQMSFAATAALLACYRIWADRAHESDQALVSGFSVRSLMSGVSRVLAGTLMTSLIGGLATAAFSIAHFNQLTAYGLAANLATMPIISLIVMPSGLIGMLLMPFGLDQPFFMIMSLGLKLVIAVALEVASWGGNIETGRAASWLLPVATAGLVLFSLLRTRLRWLGLLILVASVCVNGLMDPSRPDLIVAEDGRMAALLSGTSASVTTERPSEFVFKQWKNALGLEEVVMPIVTRVDMGKREAAPESNRTVSGTVLGKTPRHALTSKEIALIDQALAIDQLPPLQRPRFSCVKNLICMGRSPSGARIAIVGDTRLTGYACDRSDLVIVSGSPFTLCRSGALFLTVAKLKQTGSIEVWFNGQPHPSSWTLKSALQSNERPWQLHRLYDWRTNTFQPLDDETIRRLRVQ</sequence>
<feature type="transmembrane region" description="Helical" evidence="6">
    <location>
        <begin position="402"/>
        <end position="425"/>
    </location>
</feature>
<evidence type="ECO:0000313" key="9">
    <source>
        <dbReference type="EMBL" id="MFC3968581.1"/>
    </source>
</evidence>
<dbReference type="EMBL" id="JBHSBD010000048">
    <property type="protein sequence ID" value="MFC3968581.1"/>
    <property type="molecule type" value="Genomic_DNA"/>
</dbReference>
<keyword evidence="2" id="KW-1003">Cell membrane</keyword>
<feature type="transmembrane region" description="Helical" evidence="6">
    <location>
        <begin position="315"/>
        <end position="331"/>
    </location>
</feature>
<feature type="domain" description="ComEC/Rec2-related protein" evidence="7">
    <location>
        <begin position="229"/>
        <end position="516"/>
    </location>
</feature>
<feature type="transmembrane region" description="Helical" evidence="6">
    <location>
        <begin position="437"/>
        <end position="460"/>
    </location>
</feature>
<feature type="transmembrane region" description="Helical" evidence="6">
    <location>
        <begin position="496"/>
        <end position="514"/>
    </location>
</feature>
<evidence type="ECO:0000259" key="7">
    <source>
        <dbReference type="Pfam" id="PF03772"/>
    </source>
</evidence>
<dbReference type="RefSeq" id="WP_247261438.1">
    <property type="nucleotide sequence ID" value="NZ_JALJQZ010000021.1"/>
</dbReference>
<reference evidence="10" key="1">
    <citation type="journal article" date="2019" name="Int. J. Syst. Evol. Microbiol.">
        <title>The Global Catalogue of Microorganisms (GCM) 10K type strain sequencing project: providing services to taxonomists for standard genome sequencing and annotation.</title>
        <authorList>
            <consortium name="The Broad Institute Genomics Platform"/>
            <consortium name="The Broad Institute Genome Sequencing Center for Infectious Disease"/>
            <person name="Wu L."/>
            <person name="Ma J."/>
        </authorList>
    </citation>
    <scope>NUCLEOTIDE SEQUENCE [LARGE SCALE GENOMIC DNA]</scope>
    <source>
        <strain evidence="10">TBRC 5781</strain>
    </source>
</reference>
<evidence type="ECO:0000256" key="4">
    <source>
        <dbReference type="ARBA" id="ARBA00022989"/>
    </source>
</evidence>
<dbReference type="Pfam" id="PF03772">
    <property type="entry name" value="Competence"/>
    <property type="match status" value="1"/>
</dbReference>
<keyword evidence="3 6" id="KW-0812">Transmembrane</keyword>
<accession>A0ABV8E829</accession>
<feature type="transmembrane region" description="Helical" evidence="6">
    <location>
        <begin position="54"/>
        <end position="73"/>
    </location>
</feature>
<evidence type="ECO:0000313" key="10">
    <source>
        <dbReference type="Proteomes" id="UP001595697"/>
    </source>
</evidence>
<keyword evidence="4 6" id="KW-1133">Transmembrane helix</keyword>